<dbReference type="PROSITE" id="PS51671">
    <property type="entry name" value="ACT"/>
    <property type="match status" value="1"/>
</dbReference>
<dbReference type="GO" id="GO:0030170">
    <property type="term" value="F:pyridoxal phosphate binding"/>
    <property type="evidence" value="ECO:0007669"/>
    <property type="project" value="InterPro"/>
</dbReference>
<dbReference type="GO" id="GO:0006565">
    <property type="term" value="P:L-serine catabolic process"/>
    <property type="evidence" value="ECO:0007669"/>
    <property type="project" value="TreeGrafter"/>
</dbReference>
<name>A0A1M6IWC3_MALRU</name>
<dbReference type="Gene3D" id="3.40.50.1100">
    <property type="match status" value="2"/>
</dbReference>
<comment type="catalytic activity">
    <reaction evidence="7">
        <text>L-serine = pyruvate + NH4(+)</text>
        <dbReference type="Rhea" id="RHEA:19169"/>
        <dbReference type="ChEBI" id="CHEBI:15361"/>
        <dbReference type="ChEBI" id="CHEBI:28938"/>
        <dbReference type="ChEBI" id="CHEBI:33384"/>
        <dbReference type="EC" id="4.3.1.17"/>
    </reaction>
</comment>
<evidence type="ECO:0000256" key="7">
    <source>
        <dbReference type="ARBA" id="ARBA00049406"/>
    </source>
</evidence>
<dbReference type="InterPro" id="IPR005789">
    <property type="entry name" value="Thr_deHydtase_catblc"/>
</dbReference>
<dbReference type="OrthoDB" id="9811476at2"/>
<evidence type="ECO:0000256" key="3">
    <source>
        <dbReference type="ARBA" id="ARBA00010869"/>
    </source>
</evidence>
<comment type="similarity">
    <text evidence="3">Belongs to the serine/threonine dehydratase family.</text>
</comment>
<keyword evidence="5" id="KW-0663">Pyridoxal phosphate</keyword>
<feature type="domain" description="ACT" evidence="8">
    <location>
        <begin position="328"/>
        <end position="403"/>
    </location>
</feature>
<dbReference type="SUPFAM" id="SSF55021">
    <property type="entry name" value="ACT-like"/>
    <property type="match status" value="1"/>
</dbReference>
<evidence type="ECO:0000259" key="8">
    <source>
        <dbReference type="PROSITE" id="PS51671"/>
    </source>
</evidence>
<dbReference type="InterPro" id="IPR001926">
    <property type="entry name" value="TrpB-like_PALP"/>
</dbReference>
<reference evidence="9 10" key="1">
    <citation type="submission" date="2016-11" db="EMBL/GenBank/DDBJ databases">
        <authorList>
            <person name="Jaros S."/>
            <person name="Januszkiewicz K."/>
            <person name="Wedrychowicz H."/>
        </authorList>
    </citation>
    <scope>NUCLEOTIDE SEQUENCE [LARGE SCALE GENOMIC DNA]</scope>
    <source>
        <strain evidence="9 10">DSM 5091</strain>
    </source>
</reference>
<dbReference type="SUPFAM" id="SSF53686">
    <property type="entry name" value="Tryptophan synthase beta subunit-like PLP-dependent enzymes"/>
    <property type="match status" value="1"/>
</dbReference>
<organism evidence="9 10">
    <name type="scientific">Malonomonas rubra DSM 5091</name>
    <dbReference type="NCBI Taxonomy" id="1122189"/>
    <lineage>
        <taxon>Bacteria</taxon>
        <taxon>Pseudomonadati</taxon>
        <taxon>Thermodesulfobacteriota</taxon>
        <taxon>Desulfuromonadia</taxon>
        <taxon>Desulfuromonadales</taxon>
        <taxon>Geopsychrobacteraceae</taxon>
        <taxon>Malonomonas</taxon>
    </lineage>
</organism>
<comment type="pathway">
    <text evidence="2">Amino-acid biosynthesis; L-isoleucine biosynthesis; 2-oxobutanoate from L-threonine: step 1/1.</text>
</comment>
<dbReference type="Pfam" id="PF00291">
    <property type="entry name" value="PALP"/>
    <property type="match status" value="1"/>
</dbReference>
<keyword evidence="6 9" id="KW-0456">Lyase</keyword>
<dbReference type="InterPro" id="IPR000634">
    <property type="entry name" value="Ser/Thr_deHydtase_PyrdxlP-BS"/>
</dbReference>
<dbReference type="UniPathway" id="UPA00047">
    <property type="reaction ID" value="UER00054"/>
</dbReference>
<dbReference type="EMBL" id="FQZT01000007">
    <property type="protein sequence ID" value="SHJ38738.1"/>
    <property type="molecule type" value="Genomic_DNA"/>
</dbReference>
<dbReference type="CDD" id="cd04886">
    <property type="entry name" value="ACT_ThrD-II-like"/>
    <property type="match status" value="1"/>
</dbReference>
<keyword evidence="4" id="KW-0028">Amino-acid biosynthesis</keyword>
<evidence type="ECO:0000313" key="10">
    <source>
        <dbReference type="Proteomes" id="UP000184171"/>
    </source>
</evidence>
<keyword evidence="10" id="KW-1185">Reference proteome</keyword>
<dbReference type="PROSITE" id="PS00165">
    <property type="entry name" value="DEHYDRATASE_SER_THR"/>
    <property type="match status" value="1"/>
</dbReference>
<dbReference type="InterPro" id="IPR044561">
    <property type="entry name" value="ACT_ThrD-II-like"/>
</dbReference>
<evidence type="ECO:0000256" key="6">
    <source>
        <dbReference type="ARBA" id="ARBA00023239"/>
    </source>
</evidence>
<dbReference type="STRING" id="1122189.SAMN02745165_02269"/>
<evidence type="ECO:0000256" key="1">
    <source>
        <dbReference type="ARBA" id="ARBA00001933"/>
    </source>
</evidence>
<proteinExistence type="inferred from homology"/>
<accession>A0A1M6IWC3</accession>
<evidence type="ECO:0000313" key="9">
    <source>
        <dbReference type="EMBL" id="SHJ38738.1"/>
    </source>
</evidence>
<dbReference type="InterPro" id="IPR036052">
    <property type="entry name" value="TrpB-like_PALP_sf"/>
</dbReference>
<dbReference type="RefSeq" id="WP_072908843.1">
    <property type="nucleotide sequence ID" value="NZ_FQZT01000007.1"/>
</dbReference>
<dbReference type="InterPro" id="IPR050147">
    <property type="entry name" value="Ser/Thr_Dehydratase"/>
</dbReference>
<dbReference type="AlphaFoldDB" id="A0A1M6IWC3"/>
<dbReference type="GO" id="GO:0003941">
    <property type="term" value="F:L-serine ammonia-lyase activity"/>
    <property type="evidence" value="ECO:0007669"/>
    <property type="project" value="UniProtKB-EC"/>
</dbReference>
<evidence type="ECO:0000256" key="5">
    <source>
        <dbReference type="ARBA" id="ARBA00022898"/>
    </source>
</evidence>
<dbReference type="CDD" id="cd01562">
    <property type="entry name" value="Thr-dehyd"/>
    <property type="match status" value="1"/>
</dbReference>
<dbReference type="FunFam" id="3.40.50.1100:FF:000007">
    <property type="entry name" value="L-threonine dehydratase catabolic TdcB"/>
    <property type="match status" value="1"/>
</dbReference>
<dbReference type="Proteomes" id="UP000184171">
    <property type="component" value="Unassembled WGS sequence"/>
</dbReference>
<keyword evidence="4" id="KW-0100">Branched-chain amino acid biosynthesis</keyword>
<dbReference type="InterPro" id="IPR002912">
    <property type="entry name" value="ACT_dom"/>
</dbReference>
<dbReference type="GO" id="GO:0009097">
    <property type="term" value="P:isoleucine biosynthetic process"/>
    <property type="evidence" value="ECO:0007669"/>
    <property type="project" value="UniProtKB-UniPathway"/>
</dbReference>
<gene>
    <name evidence="9" type="ORF">SAMN02745165_02269</name>
</gene>
<protein>
    <submittedName>
        <fullName evidence="9">L-threonine ammonia-lyase</fullName>
    </submittedName>
</protein>
<dbReference type="GO" id="GO:0006567">
    <property type="term" value="P:L-threonine catabolic process"/>
    <property type="evidence" value="ECO:0007669"/>
    <property type="project" value="InterPro"/>
</dbReference>
<dbReference type="NCBIfam" id="TIGR01127">
    <property type="entry name" value="ilvA_1Cterm"/>
    <property type="match status" value="1"/>
</dbReference>
<sequence>MLTREQIEFAAENLKGEVRRTELIHSPYYSSSLGVPLYFKCENLQHTGSFKIRGAYHCLSQKTPQQLGAGVITASAGNHAQGLAYAARLLDCPCHVIMPEGTPLAKELATLDYGAEVEIHGANFDEAVIYAKQLAQERELFYVPAFDDELIMAGQGTIGLELLEDLPELDTLIVPIGGGGLISGIATAVCETKPSVRVIGVEAASVASAQLARRKGRPVKVPTRCHSLADGIAVKQVGDLTFPIIERYVEEIVTVEEEAIAMAIVSLMERGKLVVEGSGAVGLAAMLFGLKTIHKGTTVCLLSGGNLDVQTMARVVERGMLAEGRYLKLRLEMIDMPGALAELTKVLSEIGANIFQVSHDRHKSSLPLGEAEVILDLETRGPGHIQEILLVLEEEGYRPEVLH</sequence>
<evidence type="ECO:0000256" key="2">
    <source>
        <dbReference type="ARBA" id="ARBA00004810"/>
    </source>
</evidence>
<comment type="cofactor">
    <cofactor evidence="1">
        <name>pyridoxal 5'-phosphate</name>
        <dbReference type="ChEBI" id="CHEBI:597326"/>
    </cofactor>
</comment>
<evidence type="ECO:0000256" key="4">
    <source>
        <dbReference type="ARBA" id="ARBA00022624"/>
    </source>
</evidence>
<keyword evidence="4" id="KW-0412">Isoleucine biosynthesis</keyword>
<dbReference type="PANTHER" id="PTHR48078:SF6">
    <property type="entry name" value="L-THREONINE DEHYDRATASE CATABOLIC TDCB"/>
    <property type="match status" value="1"/>
</dbReference>
<dbReference type="Gene3D" id="3.30.70.260">
    <property type="match status" value="1"/>
</dbReference>
<dbReference type="GO" id="GO:0004794">
    <property type="term" value="F:threonine deaminase activity"/>
    <property type="evidence" value="ECO:0007669"/>
    <property type="project" value="InterPro"/>
</dbReference>
<dbReference type="InterPro" id="IPR045865">
    <property type="entry name" value="ACT-like_dom_sf"/>
</dbReference>
<dbReference type="PANTHER" id="PTHR48078">
    <property type="entry name" value="THREONINE DEHYDRATASE, MITOCHONDRIAL-RELATED"/>
    <property type="match status" value="1"/>
</dbReference>